<dbReference type="Gene3D" id="3.20.20.150">
    <property type="entry name" value="Divalent-metal-dependent TIM barrel enzymes"/>
    <property type="match status" value="1"/>
</dbReference>
<dbReference type="SUPFAM" id="SSF51658">
    <property type="entry name" value="Xylose isomerase-like"/>
    <property type="match status" value="1"/>
</dbReference>
<evidence type="ECO:0000313" key="3">
    <source>
        <dbReference type="Proteomes" id="UP000332515"/>
    </source>
</evidence>
<evidence type="ECO:0000313" key="2">
    <source>
        <dbReference type="EMBL" id="MQT11876.1"/>
    </source>
</evidence>
<proteinExistence type="predicted"/>
<evidence type="ECO:0000259" key="1">
    <source>
        <dbReference type="Pfam" id="PF01261"/>
    </source>
</evidence>
<dbReference type="Pfam" id="PF01261">
    <property type="entry name" value="AP_endonuc_2"/>
    <property type="match status" value="1"/>
</dbReference>
<comment type="caution">
    <text evidence="2">The sequence shown here is derived from an EMBL/GenBank/DDBJ whole genome shotgun (WGS) entry which is preliminary data.</text>
</comment>
<feature type="domain" description="Xylose isomerase-like TIM barrel" evidence="1">
    <location>
        <begin position="20"/>
        <end position="253"/>
    </location>
</feature>
<reference evidence="2 3" key="1">
    <citation type="submission" date="2019-09" db="EMBL/GenBank/DDBJ databases">
        <title>Segnochrobactrum spirostomi gen. nov., sp. nov., isolated from the ciliate Spirostomum cf. yagiui and description of a novel family, Segnochrobactraceae fam. nov. within the order Rhizobiales of the class Alphaproteobacteria.</title>
        <authorList>
            <person name="Akter S."/>
            <person name="Shazib S.U.A."/>
            <person name="Shin M.K."/>
        </authorList>
    </citation>
    <scope>NUCLEOTIDE SEQUENCE [LARGE SCALE GENOMIC DNA]</scope>
    <source>
        <strain evidence="2 3">Sp-1</strain>
    </source>
</reference>
<dbReference type="GO" id="GO:0016853">
    <property type="term" value="F:isomerase activity"/>
    <property type="evidence" value="ECO:0007669"/>
    <property type="project" value="UniProtKB-KW"/>
</dbReference>
<dbReference type="InterPro" id="IPR050312">
    <property type="entry name" value="IolE/XylAMocC-like"/>
</dbReference>
<dbReference type="Proteomes" id="UP000332515">
    <property type="component" value="Unassembled WGS sequence"/>
</dbReference>
<dbReference type="InterPro" id="IPR036237">
    <property type="entry name" value="Xyl_isomerase-like_sf"/>
</dbReference>
<dbReference type="AlphaFoldDB" id="A0A6A7XZV7"/>
<keyword evidence="2" id="KW-0413">Isomerase</keyword>
<organism evidence="2 3">
    <name type="scientific">Segnochrobactrum spirostomi</name>
    <dbReference type="NCBI Taxonomy" id="2608987"/>
    <lineage>
        <taxon>Bacteria</taxon>
        <taxon>Pseudomonadati</taxon>
        <taxon>Pseudomonadota</taxon>
        <taxon>Alphaproteobacteria</taxon>
        <taxon>Hyphomicrobiales</taxon>
        <taxon>Segnochrobactraceae</taxon>
        <taxon>Segnochrobactrum</taxon>
    </lineage>
</organism>
<accession>A0A6A7XZV7</accession>
<dbReference type="PANTHER" id="PTHR12110:SF21">
    <property type="entry name" value="XYLOSE ISOMERASE-LIKE TIM BARREL DOMAIN-CONTAINING PROTEIN"/>
    <property type="match status" value="1"/>
</dbReference>
<dbReference type="PANTHER" id="PTHR12110">
    <property type="entry name" value="HYDROXYPYRUVATE ISOMERASE"/>
    <property type="match status" value="1"/>
</dbReference>
<keyword evidence="3" id="KW-1185">Reference proteome</keyword>
<name>A0A6A7XZV7_9HYPH</name>
<gene>
    <name evidence="2" type="ORF">F0357_04140</name>
</gene>
<dbReference type="RefSeq" id="WP_153479107.1">
    <property type="nucleotide sequence ID" value="NZ_VWNA01000001.1"/>
</dbReference>
<dbReference type="InterPro" id="IPR013022">
    <property type="entry name" value="Xyl_isomerase-like_TIM-brl"/>
</dbReference>
<sequence>MQLGIFAKTFEGTDAATVLAAVKAAGYGATQFNMACLGLPSMPDAIAPEAAASVTAAVRETGIAVVAVSGTYNMIHPDPAVRATGLARLEVLAAASAGLGTGLVTLCTGTRDAHDQWRHHPDNASPEAWRDLLVEMTKAAAIAERYGIDLGIEPELANVVSSAPLARRLIDEVASPRLKIVLDPANLFEVASRAEQQRLVAGAIDLLADRIAMGHAKDRGPEGDFRTAGTGVLDYDFYLTRLAATGFDGPLITHGLAAHEAAGVAAFLSAKLAAIGAGR</sequence>
<dbReference type="EMBL" id="VWNA01000001">
    <property type="protein sequence ID" value="MQT11876.1"/>
    <property type="molecule type" value="Genomic_DNA"/>
</dbReference>
<protein>
    <submittedName>
        <fullName evidence="2">Sugar phosphate isomerase/epimerase</fullName>
    </submittedName>
</protein>